<dbReference type="EMBL" id="AHJE01000105">
    <property type="protein sequence ID" value="EHP38870.1"/>
    <property type="molecule type" value="Genomic_DNA"/>
</dbReference>
<keyword evidence="1" id="KW-1133">Transmembrane helix</keyword>
<feature type="transmembrane region" description="Helical" evidence="1">
    <location>
        <begin position="12"/>
        <end position="35"/>
    </location>
</feature>
<proteinExistence type="predicted"/>
<dbReference type="AlphaFoldDB" id="H1SF45"/>
<keyword evidence="1" id="KW-0472">Membrane</keyword>
<protein>
    <submittedName>
        <fullName evidence="2">Uncharacterized protein</fullName>
    </submittedName>
</protein>
<keyword evidence="1" id="KW-0812">Transmembrane</keyword>
<dbReference type="PATRIC" id="fig|1127483.3.peg.6938"/>
<organism evidence="2 3">
    <name type="scientific">Cupriavidus basilensis OR16</name>
    <dbReference type="NCBI Taxonomy" id="1127483"/>
    <lineage>
        <taxon>Bacteria</taxon>
        <taxon>Pseudomonadati</taxon>
        <taxon>Pseudomonadota</taxon>
        <taxon>Betaproteobacteria</taxon>
        <taxon>Burkholderiales</taxon>
        <taxon>Burkholderiaceae</taxon>
        <taxon>Cupriavidus</taxon>
    </lineage>
</organism>
<evidence type="ECO:0000313" key="3">
    <source>
        <dbReference type="Proteomes" id="UP000005808"/>
    </source>
</evidence>
<gene>
    <name evidence="2" type="ORF">OR16_34733</name>
</gene>
<sequence length="75" mass="8380">MVMSISPMAWDQVANLVTVSVFSVIAGAMLGGFVYSLTKNVWEHVGEVLAKKVDASNARRVRELSERVWRMKRGL</sequence>
<evidence type="ECO:0000313" key="2">
    <source>
        <dbReference type="EMBL" id="EHP38870.1"/>
    </source>
</evidence>
<name>H1SF45_9BURK</name>
<reference evidence="2 3" key="1">
    <citation type="journal article" date="2012" name="J. Bacteriol.">
        <title>De Novo Genome Project of Cupriavidus basilensis OR16.</title>
        <authorList>
            <person name="Cserhati M."/>
            <person name="Kriszt B."/>
            <person name="Szoboszlay S."/>
            <person name="Toth A."/>
            <person name="Szabo I."/>
            <person name="Tancsics A."/>
            <person name="Nagy I."/>
            <person name="Horvath B."/>
            <person name="Nagy I."/>
            <person name="Kukolya J."/>
        </authorList>
    </citation>
    <scope>NUCLEOTIDE SEQUENCE [LARGE SCALE GENOMIC DNA]</scope>
    <source>
        <strain evidence="2 3">OR16</strain>
    </source>
</reference>
<comment type="caution">
    <text evidence="2">The sequence shown here is derived from an EMBL/GenBank/DDBJ whole genome shotgun (WGS) entry which is preliminary data.</text>
</comment>
<accession>H1SF45</accession>
<dbReference type="Proteomes" id="UP000005808">
    <property type="component" value="Unassembled WGS sequence"/>
</dbReference>
<evidence type="ECO:0000256" key="1">
    <source>
        <dbReference type="SAM" id="Phobius"/>
    </source>
</evidence>